<comment type="subcellular location">
    <subcellularLocation>
        <location evidence="1">Membrane</location>
        <topology evidence="1">Peripheral membrane protein</topology>
    </subcellularLocation>
</comment>
<feature type="domain" description="Phospholipid/glycerol acyltransferase" evidence="8">
    <location>
        <begin position="52"/>
        <end position="173"/>
    </location>
</feature>
<dbReference type="CDD" id="cd07989">
    <property type="entry name" value="LPLAT_AGPAT-like"/>
    <property type="match status" value="1"/>
</dbReference>
<evidence type="ECO:0000256" key="2">
    <source>
        <dbReference type="ARBA" id="ARBA00022679"/>
    </source>
</evidence>
<feature type="transmembrane region" description="Helical" evidence="7">
    <location>
        <begin position="15"/>
        <end position="35"/>
    </location>
</feature>
<dbReference type="GO" id="GO:0008374">
    <property type="term" value="F:O-acyltransferase activity"/>
    <property type="evidence" value="ECO:0007669"/>
    <property type="project" value="TreeGrafter"/>
</dbReference>
<evidence type="ECO:0000256" key="4">
    <source>
        <dbReference type="ARBA" id="ARBA00023136"/>
    </source>
</evidence>
<proteinExistence type="predicted"/>
<dbReference type="GO" id="GO:0016020">
    <property type="term" value="C:membrane"/>
    <property type="evidence" value="ECO:0007669"/>
    <property type="project" value="UniProtKB-SubCell"/>
</dbReference>
<name>A0A1F7S1B2_9BACT</name>
<evidence type="ECO:0000256" key="6">
    <source>
        <dbReference type="ARBA" id="ARBA00047906"/>
    </source>
</evidence>
<dbReference type="InterPro" id="IPR002123">
    <property type="entry name" value="Plipid/glycerol_acylTrfase"/>
</dbReference>
<evidence type="ECO:0000313" key="9">
    <source>
        <dbReference type="EMBL" id="OGL47501.1"/>
    </source>
</evidence>
<dbReference type="PANTHER" id="PTHR12497">
    <property type="entry name" value="TAZ PROTEIN TAFAZZIN"/>
    <property type="match status" value="1"/>
</dbReference>
<organism evidence="9 10">
    <name type="scientific">Candidatus Schekmanbacteria bacterium RBG_16_38_10</name>
    <dbReference type="NCBI Taxonomy" id="1817879"/>
    <lineage>
        <taxon>Bacteria</taxon>
        <taxon>Candidatus Schekmaniibacteriota</taxon>
    </lineage>
</organism>
<evidence type="ECO:0000313" key="10">
    <source>
        <dbReference type="Proteomes" id="UP000178797"/>
    </source>
</evidence>
<evidence type="ECO:0000256" key="1">
    <source>
        <dbReference type="ARBA" id="ARBA00004170"/>
    </source>
</evidence>
<evidence type="ECO:0000259" key="8">
    <source>
        <dbReference type="SMART" id="SM00563"/>
    </source>
</evidence>
<dbReference type="Pfam" id="PF01553">
    <property type="entry name" value="Acyltransferase"/>
    <property type="match status" value="1"/>
</dbReference>
<keyword evidence="7" id="KW-0812">Transmembrane</keyword>
<evidence type="ECO:0000256" key="3">
    <source>
        <dbReference type="ARBA" id="ARBA00023098"/>
    </source>
</evidence>
<dbReference type="SUPFAM" id="SSF69593">
    <property type="entry name" value="Glycerol-3-phosphate (1)-acyltransferase"/>
    <property type="match status" value="1"/>
</dbReference>
<dbReference type="AlphaFoldDB" id="A0A1F7S1B2"/>
<reference evidence="9 10" key="1">
    <citation type="journal article" date="2016" name="Nat. Commun.">
        <title>Thousands of microbial genomes shed light on interconnected biogeochemical processes in an aquifer system.</title>
        <authorList>
            <person name="Anantharaman K."/>
            <person name="Brown C.T."/>
            <person name="Hug L.A."/>
            <person name="Sharon I."/>
            <person name="Castelle C.J."/>
            <person name="Probst A.J."/>
            <person name="Thomas B.C."/>
            <person name="Singh A."/>
            <person name="Wilkins M.J."/>
            <person name="Karaoz U."/>
            <person name="Brodie E.L."/>
            <person name="Williams K.H."/>
            <person name="Hubbard S.S."/>
            <person name="Banfield J.F."/>
        </authorList>
    </citation>
    <scope>NUCLEOTIDE SEQUENCE [LARGE SCALE GENOMIC DNA]</scope>
</reference>
<comment type="catalytic activity">
    <reaction evidence="6">
        <text>1'-[1,2-diacyl-sn-glycero-3-phospho],3'-[1-acyl-sn-glycero-3-phospho]-glycerol + a 1,2-diacyl-sn-glycero-3-phosphocholine = a cardiolipin + a 1-acyl-sn-glycero-3-phosphocholine</text>
        <dbReference type="Rhea" id="RHEA:33731"/>
        <dbReference type="ChEBI" id="CHEBI:57643"/>
        <dbReference type="ChEBI" id="CHEBI:58168"/>
        <dbReference type="ChEBI" id="CHEBI:62237"/>
        <dbReference type="ChEBI" id="CHEBI:64743"/>
    </reaction>
    <physiologicalReaction direction="left-to-right" evidence="6">
        <dbReference type="Rhea" id="RHEA:33732"/>
    </physiologicalReaction>
    <physiologicalReaction direction="right-to-left" evidence="6">
        <dbReference type="Rhea" id="RHEA:33733"/>
    </physiologicalReaction>
</comment>
<accession>A0A1F7S1B2</accession>
<keyword evidence="3" id="KW-0443">Lipid metabolism</keyword>
<sequence length="246" mass="28185">MSIGKNKLIKIFDGIISYILIITTISIAWILFRILNRTKIYGLENIPHKKNLLLLPNHLTMIDSFLVGTSAFYPEVITKPWLIPWSPAAEENFFNNPFLAWLSAKWKAIPVKRGRKDLEVLNRMIEILPEGTMINFPEGTRSRTGKLGNGRPGVGKLIYDAKPTVIPARIYGMDKVLPIGSYFPRIFKKISVVFGKPIDFSSFYSLPDEKETWLSISKKVMESIAELRPEEKHREFSVKASEERNF</sequence>
<gene>
    <name evidence="9" type="ORF">A2W05_02980</name>
</gene>
<dbReference type="Proteomes" id="UP000178797">
    <property type="component" value="Unassembled WGS sequence"/>
</dbReference>
<dbReference type="EMBL" id="MGDE01000032">
    <property type="protein sequence ID" value="OGL47501.1"/>
    <property type="molecule type" value="Genomic_DNA"/>
</dbReference>
<dbReference type="SMART" id="SM00563">
    <property type="entry name" value="PlsC"/>
    <property type="match status" value="1"/>
</dbReference>
<protein>
    <recommendedName>
        <fullName evidence="8">Phospholipid/glycerol acyltransferase domain-containing protein</fullName>
    </recommendedName>
</protein>
<keyword evidence="2" id="KW-0808">Transferase</keyword>
<dbReference type="PANTHER" id="PTHR12497:SF0">
    <property type="entry name" value="TAFAZZIN"/>
    <property type="match status" value="1"/>
</dbReference>
<evidence type="ECO:0000256" key="7">
    <source>
        <dbReference type="SAM" id="Phobius"/>
    </source>
</evidence>
<dbReference type="GO" id="GO:0006644">
    <property type="term" value="P:phospholipid metabolic process"/>
    <property type="evidence" value="ECO:0007669"/>
    <property type="project" value="InterPro"/>
</dbReference>
<comment type="caution">
    <text evidence="9">The sequence shown here is derived from an EMBL/GenBank/DDBJ whole genome shotgun (WGS) entry which is preliminary data.</text>
</comment>
<keyword evidence="7" id="KW-1133">Transmembrane helix</keyword>
<evidence type="ECO:0000256" key="5">
    <source>
        <dbReference type="ARBA" id="ARBA00023315"/>
    </source>
</evidence>
<keyword evidence="4 7" id="KW-0472">Membrane</keyword>
<dbReference type="InterPro" id="IPR000872">
    <property type="entry name" value="Tafazzin"/>
</dbReference>
<keyword evidence="5" id="KW-0012">Acyltransferase</keyword>